<evidence type="ECO:0000256" key="1">
    <source>
        <dbReference type="SAM" id="MobiDB-lite"/>
    </source>
</evidence>
<proteinExistence type="predicted"/>
<reference evidence="4" key="1">
    <citation type="journal article" date="2019" name="Int. J. Syst. Evol. Microbiol.">
        <title>The Global Catalogue of Microorganisms (GCM) 10K type strain sequencing project: providing services to taxonomists for standard genome sequencing and annotation.</title>
        <authorList>
            <consortium name="The Broad Institute Genomics Platform"/>
            <consortium name="The Broad Institute Genome Sequencing Center for Infectious Disease"/>
            <person name="Wu L."/>
            <person name="Ma J."/>
        </authorList>
    </citation>
    <scope>NUCLEOTIDE SEQUENCE [LARGE SCALE GENOMIC DNA]</scope>
    <source>
        <strain evidence="4">KCTC 42217</strain>
    </source>
</reference>
<keyword evidence="4" id="KW-1185">Reference proteome</keyword>
<evidence type="ECO:0008006" key="5">
    <source>
        <dbReference type="Google" id="ProtNLM"/>
    </source>
</evidence>
<dbReference type="EMBL" id="JBHUHZ010000001">
    <property type="protein sequence ID" value="MFD2162095.1"/>
    <property type="molecule type" value="Genomic_DNA"/>
</dbReference>
<evidence type="ECO:0000256" key="2">
    <source>
        <dbReference type="SAM" id="SignalP"/>
    </source>
</evidence>
<dbReference type="Proteomes" id="UP001597387">
    <property type="component" value="Unassembled WGS sequence"/>
</dbReference>
<feature type="chain" id="PRO_5045497899" description="Outer membrane protein beta-barrel domain-containing protein" evidence="2">
    <location>
        <begin position="20"/>
        <end position="262"/>
    </location>
</feature>
<name>A0ABW4ZJL0_9SPHI</name>
<protein>
    <recommendedName>
        <fullName evidence="5">Outer membrane protein beta-barrel domain-containing protein</fullName>
    </recommendedName>
</protein>
<keyword evidence="2" id="KW-0732">Signal</keyword>
<feature type="compositionally biased region" description="Low complexity" evidence="1">
    <location>
        <begin position="226"/>
        <end position="238"/>
    </location>
</feature>
<evidence type="ECO:0000313" key="4">
    <source>
        <dbReference type="Proteomes" id="UP001597387"/>
    </source>
</evidence>
<organism evidence="3 4">
    <name type="scientific">Paradesertivirga mongoliensis</name>
    <dbReference type="NCBI Taxonomy" id="2100740"/>
    <lineage>
        <taxon>Bacteria</taxon>
        <taxon>Pseudomonadati</taxon>
        <taxon>Bacteroidota</taxon>
        <taxon>Sphingobacteriia</taxon>
        <taxon>Sphingobacteriales</taxon>
        <taxon>Sphingobacteriaceae</taxon>
        <taxon>Paradesertivirga</taxon>
    </lineage>
</organism>
<sequence>MKSFLLPLVACFVAFSSYAQTSSESDDALKAAQKKWVLELNVNPFKSDLNLANALNQIKVRTFLSDRTALRLGFHANRLSSDVESGNPYGTNPMIYRDEKSSTTLGFNIGFEKHLGGTRRLSPYFGVDLAVSNKSSKQELTNGSVKTTIKNAWTTYSTTSMWVPNYNGTGGQYVTQPIYRTEEIAYLKYGLNIVSGFDYYVSKHFFVGAELSLGFSQTNHKNVKFSQSGSTSGSSTDNSDQKNNSFQFGTSNYNGIRLGYVL</sequence>
<evidence type="ECO:0000313" key="3">
    <source>
        <dbReference type="EMBL" id="MFD2162095.1"/>
    </source>
</evidence>
<feature type="region of interest" description="Disordered" evidence="1">
    <location>
        <begin position="226"/>
        <end position="246"/>
    </location>
</feature>
<comment type="caution">
    <text evidence="3">The sequence shown here is derived from an EMBL/GenBank/DDBJ whole genome shotgun (WGS) entry which is preliminary data.</text>
</comment>
<gene>
    <name evidence="3" type="ORF">ACFSJU_06800</name>
</gene>
<accession>A0ABW4ZJL0</accession>
<feature type="signal peptide" evidence="2">
    <location>
        <begin position="1"/>
        <end position="19"/>
    </location>
</feature>
<dbReference type="RefSeq" id="WP_255897859.1">
    <property type="nucleotide sequence ID" value="NZ_JAFMZO010000001.1"/>
</dbReference>